<sequence>MSSFDGRPSPATRPSVPSYVQWRGTMRTPHIAALGLAAAVVVGASACSASAEDSGPISLRMTLWSSAQPHLDLFNSIANDYLSEHPDVKEITFDSLPYEDYLTTLTTQIAGGESPDLAWIPEASSPDFIADSALAPLTEAFRATEGYDYDDILEPLTPLWSQDGQLVAYPFSNSPFMVYVNEDLVAAAGLPSVAQMQEAGDWTWQDLFTAAAQIHAVTGKQGLLVKNFDYQAWHQLRQIWQGWDAYAWSADGKECQFTSPEMVSAFEAIHDAIFVGQAMPGPGTTADFAAGDVAFQVAQISQAAPLANVSFPWSITHLPTGPAGEYAIVGQAGMGVLASGEHVAAATDFLAFLTAPENAAKLAQFFPPPRQSLLTAETLAAANPLIKKEQLQDAVVSQVPLAARPLVHTGWAEIQQTARAALDAMWVPDADVEQVLDATCQAIDPLLEQ</sequence>
<keyword evidence="2" id="KW-1185">Reference proteome</keyword>
<gene>
    <name evidence="1" type="ORF">ACFFIA_30700</name>
</gene>
<dbReference type="EMBL" id="JBHLUH010000064">
    <property type="protein sequence ID" value="MFC0532030.1"/>
    <property type="molecule type" value="Genomic_DNA"/>
</dbReference>
<dbReference type="PANTHER" id="PTHR43649">
    <property type="entry name" value="ARABINOSE-BINDING PROTEIN-RELATED"/>
    <property type="match status" value="1"/>
</dbReference>
<name>A0ABV6MBC6_9ACTN</name>
<reference evidence="1 2" key="1">
    <citation type="submission" date="2024-09" db="EMBL/GenBank/DDBJ databases">
        <authorList>
            <person name="Sun Q."/>
            <person name="Mori K."/>
        </authorList>
    </citation>
    <scope>NUCLEOTIDE SEQUENCE [LARGE SCALE GENOMIC DNA]</scope>
    <source>
        <strain evidence="1 2">TBRC 3947</strain>
    </source>
</reference>
<dbReference type="InterPro" id="IPR050490">
    <property type="entry name" value="Bact_solute-bd_prot1"/>
</dbReference>
<organism evidence="1 2">
    <name type="scientific">Phytohabitans kaempferiae</name>
    <dbReference type="NCBI Taxonomy" id="1620943"/>
    <lineage>
        <taxon>Bacteria</taxon>
        <taxon>Bacillati</taxon>
        <taxon>Actinomycetota</taxon>
        <taxon>Actinomycetes</taxon>
        <taxon>Micromonosporales</taxon>
        <taxon>Micromonosporaceae</taxon>
    </lineage>
</organism>
<dbReference type="RefSeq" id="WP_377257490.1">
    <property type="nucleotide sequence ID" value="NZ_JBHLUH010000064.1"/>
</dbReference>
<dbReference type="InterPro" id="IPR006059">
    <property type="entry name" value="SBP"/>
</dbReference>
<evidence type="ECO:0000313" key="1">
    <source>
        <dbReference type="EMBL" id="MFC0532030.1"/>
    </source>
</evidence>
<proteinExistence type="predicted"/>
<dbReference type="Pfam" id="PF13416">
    <property type="entry name" value="SBP_bac_8"/>
    <property type="match status" value="1"/>
</dbReference>
<protein>
    <submittedName>
        <fullName evidence="1">ABC transporter substrate-binding protein</fullName>
    </submittedName>
</protein>
<dbReference type="Proteomes" id="UP001589867">
    <property type="component" value="Unassembled WGS sequence"/>
</dbReference>
<comment type="caution">
    <text evidence="1">The sequence shown here is derived from an EMBL/GenBank/DDBJ whole genome shotgun (WGS) entry which is preliminary data.</text>
</comment>
<dbReference type="CDD" id="cd13585">
    <property type="entry name" value="PBP2_TMBP_like"/>
    <property type="match status" value="1"/>
</dbReference>
<dbReference type="PANTHER" id="PTHR43649:SF12">
    <property type="entry name" value="DIACETYLCHITOBIOSE BINDING PROTEIN DASA"/>
    <property type="match status" value="1"/>
</dbReference>
<dbReference type="Gene3D" id="3.40.190.10">
    <property type="entry name" value="Periplasmic binding protein-like II"/>
    <property type="match status" value="1"/>
</dbReference>
<dbReference type="SUPFAM" id="SSF53850">
    <property type="entry name" value="Periplasmic binding protein-like II"/>
    <property type="match status" value="1"/>
</dbReference>
<evidence type="ECO:0000313" key="2">
    <source>
        <dbReference type="Proteomes" id="UP001589867"/>
    </source>
</evidence>
<accession>A0ABV6MBC6</accession>